<accession>A0ACC1RIG0</accession>
<evidence type="ECO:0000313" key="2">
    <source>
        <dbReference type="Proteomes" id="UP001148629"/>
    </source>
</evidence>
<dbReference type="EMBL" id="JANRMS010003411">
    <property type="protein sequence ID" value="KAJ3518501.1"/>
    <property type="molecule type" value="Genomic_DNA"/>
</dbReference>
<sequence>MSSSKNYLGNLPDKVMLLILRETLLRETPLWVDQCLQLPRRIFPRNQTAQHYLHNNFIKYRIGRITPPHMVQLSTQVEDSQKVHCRDWILVNSTCQSMRRIGKPLFFSTRPIALSSAMVNKYQSRSSWLDLTTADKTRAQTLYHATTFISHTTLDARTRAGLTNLDDLVAHRLDGKRRWLALTVDDQELALQEMVHVVFTDFCTPWPTRIRTIPTILSSLPNVNQCTVLVSDSIAAGYTVPFEMVADTEGYKAAVMSALVKNVGIRRDIQLNIGRCEDGQWDGHRQYLEQTVFPILRR</sequence>
<proteinExistence type="predicted"/>
<evidence type="ECO:0000313" key="1">
    <source>
        <dbReference type="EMBL" id="KAJ3518501.1"/>
    </source>
</evidence>
<dbReference type="Proteomes" id="UP001148629">
    <property type="component" value="Unassembled WGS sequence"/>
</dbReference>
<reference evidence="1" key="1">
    <citation type="submission" date="2022-08" db="EMBL/GenBank/DDBJ databases">
        <title>Genome Sequence of Fusarium decemcellulare.</title>
        <authorList>
            <person name="Buettner E."/>
        </authorList>
    </citation>
    <scope>NUCLEOTIDE SEQUENCE</scope>
    <source>
        <strain evidence="1">Babe19</strain>
    </source>
</reference>
<keyword evidence="2" id="KW-1185">Reference proteome</keyword>
<gene>
    <name evidence="1" type="ORF">NM208_g14493</name>
</gene>
<protein>
    <submittedName>
        <fullName evidence="1">Uncharacterized protein</fullName>
    </submittedName>
</protein>
<comment type="caution">
    <text evidence="1">The sequence shown here is derived from an EMBL/GenBank/DDBJ whole genome shotgun (WGS) entry which is preliminary data.</text>
</comment>
<organism evidence="1 2">
    <name type="scientific">Fusarium decemcellulare</name>
    <dbReference type="NCBI Taxonomy" id="57161"/>
    <lineage>
        <taxon>Eukaryota</taxon>
        <taxon>Fungi</taxon>
        <taxon>Dikarya</taxon>
        <taxon>Ascomycota</taxon>
        <taxon>Pezizomycotina</taxon>
        <taxon>Sordariomycetes</taxon>
        <taxon>Hypocreomycetidae</taxon>
        <taxon>Hypocreales</taxon>
        <taxon>Nectriaceae</taxon>
        <taxon>Fusarium</taxon>
        <taxon>Fusarium decemcellulare species complex</taxon>
    </lineage>
</organism>
<name>A0ACC1RIG0_9HYPO</name>